<proteinExistence type="predicted"/>
<dbReference type="AlphaFoldDB" id="X1R2N8"/>
<dbReference type="Gene3D" id="1.10.10.10">
    <property type="entry name" value="Winged helix-like DNA-binding domain superfamily/Winged helix DNA-binding domain"/>
    <property type="match status" value="1"/>
</dbReference>
<name>X1R2N8_9ZZZZ</name>
<feature type="domain" description="DprA winged helix" evidence="1">
    <location>
        <begin position="10"/>
        <end position="55"/>
    </location>
</feature>
<dbReference type="EMBL" id="BARV01035480">
    <property type="protein sequence ID" value="GAI57375.1"/>
    <property type="molecule type" value="Genomic_DNA"/>
</dbReference>
<organism evidence="2">
    <name type="scientific">marine sediment metagenome</name>
    <dbReference type="NCBI Taxonomy" id="412755"/>
    <lineage>
        <taxon>unclassified sequences</taxon>
        <taxon>metagenomes</taxon>
        <taxon>ecological metagenomes</taxon>
    </lineage>
</organism>
<comment type="caution">
    <text evidence="2">The sequence shown here is derived from an EMBL/GenBank/DDBJ whole genome shotgun (WGS) entry which is preliminary data.</text>
</comment>
<reference evidence="2" key="1">
    <citation type="journal article" date="2014" name="Front. Microbiol.">
        <title>High frequency of phylogenetically diverse reductive dehalogenase-homologous genes in deep subseafloor sedimentary metagenomes.</title>
        <authorList>
            <person name="Kawai M."/>
            <person name="Futagami T."/>
            <person name="Toyoda A."/>
            <person name="Takaki Y."/>
            <person name="Nishi S."/>
            <person name="Hori S."/>
            <person name="Arai W."/>
            <person name="Tsubouchi T."/>
            <person name="Morono Y."/>
            <person name="Uchiyama I."/>
            <person name="Ito T."/>
            <person name="Fujiyama A."/>
            <person name="Inagaki F."/>
            <person name="Takami H."/>
        </authorList>
    </citation>
    <scope>NUCLEOTIDE SEQUENCE</scope>
    <source>
        <strain evidence="2">Expedition CK06-06</strain>
    </source>
</reference>
<feature type="non-terminal residue" evidence="2">
    <location>
        <position position="1"/>
    </location>
</feature>
<protein>
    <recommendedName>
        <fullName evidence="1">DprA winged helix domain-containing protein</fullName>
    </recommendedName>
</protein>
<dbReference type="Pfam" id="PF17782">
    <property type="entry name" value="WHD_DprA"/>
    <property type="match status" value="1"/>
</dbReference>
<evidence type="ECO:0000259" key="1">
    <source>
        <dbReference type="Pfam" id="PF17782"/>
    </source>
</evidence>
<dbReference type="InterPro" id="IPR036388">
    <property type="entry name" value="WH-like_DNA-bd_sf"/>
</dbReference>
<dbReference type="InterPro" id="IPR041614">
    <property type="entry name" value="DprA_WH"/>
</dbReference>
<accession>X1R2N8</accession>
<sequence>PGNVVGETIEENLILATLKEGALDIDKIIEKTKLPASIVASTLAILEIKDKVRNLGRNIYALSR</sequence>
<evidence type="ECO:0000313" key="2">
    <source>
        <dbReference type="EMBL" id="GAI57375.1"/>
    </source>
</evidence>
<gene>
    <name evidence="2" type="ORF">S06H3_55361</name>
</gene>